<proteinExistence type="predicted"/>
<name>A0A199UF64_ANACO</name>
<dbReference type="SUPFAM" id="SSF54928">
    <property type="entry name" value="RNA-binding domain, RBD"/>
    <property type="match status" value="2"/>
</dbReference>
<dbReference type="Proteomes" id="UP000092600">
    <property type="component" value="Unassembled WGS sequence"/>
</dbReference>
<keyword evidence="5" id="KW-0687">Ribonucleoprotein</keyword>
<dbReference type="EMBL" id="LSRQ01008370">
    <property type="protein sequence ID" value="OAY63205.1"/>
    <property type="molecule type" value="Genomic_DNA"/>
</dbReference>
<evidence type="ECO:0000256" key="3">
    <source>
        <dbReference type="SAM" id="MobiDB-lite"/>
    </source>
</evidence>
<dbReference type="PROSITE" id="PS50102">
    <property type="entry name" value="RRM"/>
    <property type="match status" value="2"/>
</dbReference>
<comment type="caution">
    <text evidence="5">The sequence shown here is derived from an EMBL/GenBank/DDBJ whole genome shotgun (WGS) entry which is preliminary data.</text>
</comment>
<dbReference type="InterPro" id="IPR035979">
    <property type="entry name" value="RBD_domain_sf"/>
</dbReference>
<evidence type="ECO:0000313" key="6">
    <source>
        <dbReference type="Proteomes" id="UP000092600"/>
    </source>
</evidence>
<dbReference type="InterPro" id="IPR050502">
    <property type="entry name" value="Euk_RNA-bind_prot"/>
</dbReference>
<dbReference type="InterPro" id="IPR000504">
    <property type="entry name" value="RRM_dom"/>
</dbReference>
<reference evidence="5 6" key="1">
    <citation type="journal article" date="2016" name="DNA Res.">
        <title>The draft genome of MD-2 pineapple using hybrid error correction of long reads.</title>
        <authorList>
            <person name="Redwan R.M."/>
            <person name="Saidin A."/>
            <person name="Kumar S.V."/>
        </authorList>
    </citation>
    <scope>NUCLEOTIDE SEQUENCE [LARGE SCALE GENOMIC DNA]</scope>
    <source>
        <strain evidence="6">cv. MD2</strain>
        <tissue evidence="5">Leaf</tissue>
    </source>
</reference>
<dbReference type="STRING" id="4615.A0A199UF64"/>
<dbReference type="GO" id="GO:1990904">
    <property type="term" value="C:ribonucleoprotein complex"/>
    <property type="evidence" value="ECO:0007669"/>
    <property type="project" value="UniProtKB-KW"/>
</dbReference>
<gene>
    <name evidence="5" type="ORF">ACMD2_15904</name>
</gene>
<evidence type="ECO:0000259" key="4">
    <source>
        <dbReference type="PROSITE" id="PS50102"/>
    </source>
</evidence>
<feature type="domain" description="RRM" evidence="4">
    <location>
        <begin position="129"/>
        <end position="207"/>
    </location>
</feature>
<feature type="compositionally biased region" description="Low complexity" evidence="3">
    <location>
        <begin position="27"/>
        <end position="51"/>
    </location>
</feature>
<dbReference type="AlphaFoldDB" id="A0A199UF64"/>
<dbReference type="InterPro" id="IPR012677">
    <property type="entry name" value="Nucleotide-bd_a/b_plait_sf"/>
</dbReference>
<dbReference type="GO" id="GO:1901259">
    <property type="term" value="P:chloroplast rRNA processing"/>
    <property type="evidence" value="ECO:0007669"/>
    <property type="project" value="TreeGrafter"/>
</dbReference>
<dbReference type="Pfam" id="PF00076">
    <property type="entry name" value="RRM_1"/>
    <property type="match status" value="2"/>
</dbReference>
<dbReference type="GO" id="GO:0003729">
    <property type="term" value="F:mRNA binding"/>
    <property type="evidence" value="ECO:0007669"/>
    <property type="project" value="TreeGrafter"/>
</dbReference>
<dbReference type="SMART" id="SM00360">
    <property type="entry name" value="RRM"/>
    <property type="match status" value="2"/>
</dbReference>
<dbReference type="PANTHER" id="PTHR48025:SF7">
    <property type="entry name" value="RNA-BINDING (RRM_RBD_RNP MOTIFS) FAMILY PROTEIN"/>
    <property type="match status" value="1"/>
</dbReference>
<evidence type="ECO:0000256" key="2">
    <source>
        <dbReference type="PROSITE-ProRule" id="PRU00176"/>
    </source>
</evidence>
<evidence type="ECO:0000256" key="1">
    <source>
        <dbReference type="ARBA" id="ARBA00022884"/>
    </source>
</evidence>
<dbReference type="Gene3D" id="3.30.70.330">
    <property type="match status" value="2"/>
</dbReference>
<sequence length="313" mass="34062">MALAPASSSLKFSLFLLHPRRFPAAPPASSASPLLSSSPFSSPLPLSLPRAHVPLSARPLPAFSKPKKPNPTPRVLAVSDGEEKVLTLAEEEEEDEEEEEEEDDDDDEEKAEEDGAAAAGKFRLQVRPCELYACNLPRSTDISQLLDLFNRYGTVISVEVSRDAVTGISRGCGFVTMSSLAEAKAAISALDGSDLGGREMCVKFSADMVSGRKNTEALNTTPKKDIVFESPYKVYVGNLAWSVRPEGLREHFSQFGTVVSTRVLYDRKGGKNRVYGFLSFSSADEQKAAIESNGSVFHGRTMLVREVVNREEA</sequence>
<organism evidence="5 6">
    <name type="scientific">Ananas comosus</name>
    <name type="common">Pineapple</name>
    <name type="synonym">Ananas ananas</name>
    <dbReference type="NCBI Taxonomy" id="4615"/>
    <lineage>
        <taxon>Eukaryota</taxon>
        <taxon>Viridiplantae</taxon>
        <taxon>Streptophyta</taxon>
        <taxon>Embryophyta</taxon>
        <taxon>Tracheophyta</taxon>
        <taxon>Spermatophyta</taxon>
        <taxon>Magnoliopsida</taxon>
        <taxon>Liliopsida</taxon>
        <taxon>Poales</taxon>
        <taxon>Bromeliaceae</taxon>
        <taxon>Bromelioideae</taxon>
        <taxon>Ananas</taxon>
    </lineage>
</organism>
<keyword evidence="1 2" id="KW-0694">RNA-binding</keyword>
<dbReference type="GO" id="GO:0009535">
    <property type="term" value="C:chloroplast thylakoid membrane"/>
    <property type="evidence" value="ECO:0007669"/>
    <property type="project" value="TreeGrafter"/>
</dbReference>
<evidence type="ECO:0000313" key="5">
    <source>
        <dbReference type="EMBL" id="OAY63205.1"/>
    </source>
</evidence>
<protein>
    <submittedName>
        <fullName evidence="5">33 kDa ribonucleoprotein, chloroplastic</fullName>
    </submittedName>
</protein>
<feature type="compositionally biased region" description="Acidic residues" evidence="3">
    <location>
        <begin position="89"/>
        <end position="115"/>
    </location>
</feature>
<dbReference type="PANTHER" id="PTHR48025">
    <property type="entry name" value="OS02G0815200 PROTEIN"/>
    <property type="match status" value="1"/>
</dbReference>
<accession>A0A199UF64</accession>
<feature type="domain" description="RRM" evidence="4">
    <location>
        <begin position="232"/>
        <end position="309"/>
    </location>
</feature>
<feature type="region of interest" description="Disordered" evidence="3">
    <location>
        <begin position="23"/>
        <end position="119"/>
    </location>
</feature>